<gene>
    <name evidence="5" type="ORF">SAMN05444003_0120</name>
</gene>
<dbReference type="GO" id="GO:0006508">
    <property type="term" value="P:proteolysis"/>
    <property type="evidence" value="ECO:0007669"/>
    <property type="project" value="InterPro"/>
</dbReference>
<sequence length="376" mass="40406">MTNSPLQQSQKAALADLTASETPTASIEDSVIVSYNQKPIKNRIAQALKVGLIISIGVTGAFILAAIGLYFAISGQYLVSATVVDDASLPQIKINGVRLHAETYGDPSNPVIIVLHGGPGGDYRSLLGSKSLADTNFVVFYDQRGAGLSERVPAQKLTVPAYIAELDAVIDRYSPDRPVTLLGHSWGAMLATAYLGEAPEKVARAILLEPGFFNGDEAQDWMAQASQYMSGLGFYRQAAIAAIQSLHVSGPDSSAAKDYMMSEIIHRFLNHPENPYHCPGEEFDAAAWRFGATASQTAGKTGAAEIELIAQGAERYSGPVLLLASACNDWIGEDAQRAHLSYFQNGELSIVPHSGHDMIWDNPDETLPLIRAFLDK</sequence>
<evidence type="ECO:0000313" key="5">
    <source>
        <dbReference type="EMBL" id="SHG60400.1"/>
    </source>
</evidence>
<keyword evidence="2" id="KW-0378">Hydrolase</keyword>
<dbReference type="OrthoDB" id="9785698at2"/>
<name>A0A1M5L608_9RHOB</name>
<dbReference type="SUPFAM" id="SSF53474">
    <property type="entry name" value="alpha/beta-Hydrolases"/>
    <property type="match status" value="1"/>
</dbReference>
<dbReference type="InterPro" id="IPR000073">
    <property type="entry name" value="AB_hydrolase_1"/>
</dbReference>
<reference evidence="5 6" key="1">
    <citation type="submission" date="2016-11" db="EMBL/GenBank/DDBJ databases">
        <authorList>
            <person name="Jaros S."/>
            <person name="Januszkiewicz K."/>
            <person name="Wedrychowicz H."/>
        </authorList>
    </citation>
    <scope>NUCLEOTIDE SEQUENCE [LARGE SCALE GENOMIC DNA]</scope>
    <source>
        <strain evidence="5 6">DSM 28715</strain>
    </source>
</reference>
<evidence type="ECO:0000259" key="4">
    <source>
        <dbReference type="Pfam" id="PF00561"/>
    </source>
</evidence>
<keyword evidence="3" id="KW-1133">Transmembrane helix</keyword>
<proteinExistence type="inferred from homology"/>
<dbReference type="InterPro" id="IPR002410">
    <property type="entry name" value="Peptidase_S33"/>
</dbReference>
<evidence type="ECO:0000256" key="3">
    <source>
        <dbReference type="SAM" id="Phobius"/>
    </source>
</evidence>
<keyword evidence="6" id="KW-1185">Reference proteome</keyword>
<dbReference type="Proteomes" id="UP000184074">
    <property type="component" value="Unassembled WGS sequence"/>
</dbReference>
<comment type="similarity">
    <text evidence="1">Belongs to the peptidase S33 family.</text>
</comment>
<evidence type="ECO:0000256" key="2">
    <source>
        <dbReference type="ARBA" id="ARBA00022801"/>
    </source>
</evidence>
<keyword evidence="3" id="KW-0472">Membrane</keyword>
<dbReference type="Pfam" id="PF00561">
    <property type="entry name" value="Abhydrolase_1"/>
    <property type="match status" value="1"/>
</dbReference>
<dbReference type="PANTHER" id="PTHR43194">
    <property type="entry name" value="HYDROLASE ALPHA/BETA FOLD FAMILY"/>
    <property type="match status" value="1"/>
</dbReference>
<evidence type="ECO:0000313" key="6">
    <source>
        <dbReference type="Proteomes" id="UP000184074"/>
    </source>
</evidence>
<dbReference type="EMBL" id="FQXB01000001">
    <property type="protein sequence ID" value="SHG60400.1"/>
    <property type="molecule type" value="Genomic_DNA"/>
</dbReference>
<evidence type="ECO:0000256" key="1">
    <source>
        <dbReference type="ARBA" id="ARBA00010088"/>
    </source>
</evidence>
<dbReference type="AlphaFoldDB" id="A0A1M5L608"/>
<dbReference type="InterPro" id="IPR029058">
    <property type="entry name" value="AB_hydrolase_fold"/>
</dbReference>
<dbReference type="Gene3D" id="3.40.50.1820">
    <property type="entry name" value="alpha/beta hydrolase"/>
    <property type="match status" value="1"/>
</dbReference>
<feature type="transmembrane region" description="Helical" evidence="3">
    <location>
        <begin position="50"/>
        <end position="73"/>
    </location>
</feature>
<dbReference type="InterPro" id="IPR050228">
    <property type="entry name" value="Carboxylesterase_BioH"/>
</dbReference>
<accession>A0A1M5L608</accession>
<organism evidence="5 6">
    <name type="scientific">Cognatiyoonia sediminum</name>
    <dbReference type="NCBI Taxonomy" id="1508389"/>
    <lineage>
        <taxon>Bacteria</taxon>
        <taxon>Pseudomonadati</taxon>
        <taxon>Pseudomonadota</taxon>
        <taxon>Alphaproteobacteria</taxon>
        <taxon>Rhodobacterales</taxon>
        <taxon>Paracoccaceae</taxon>
        <taxon>Cognatiyoonia</taxon>
    </lineage>
</organism>
<feature type="domain" description="AB hydrolase-1" evidence="4">
    <location>
        <begin position="110"/>
        <end position="363"/>
    </location>
</feature>
<protein>
    <submittedName>
        <fullName evidence="5">Proline iminopeptidase</fullName>
    </submittedName>
</protein>
<dbReference type="STRING" id="1508389.SAMN05444003_0120"/>
<dbReference type="PRINTS" id="PR00793">
    <property type="entry name" value="PROAMNOPTASE"/>
</dbReference>
<keyword evidence="3" id="KW-0812">Transmembrane</keyword>
<dbReference type="PANTHER" id="PTHR43194:SF2">
    <property type="entry name" value="PEROXISOMAL MEMBRANE PROTEIN LPX1"/>
    <property type="match status" value="1"/>
</dbReference>
<dbReference type="GO" id="GO:0008233">
    <property type="term" value="F:peptidase activity"/>
    <property type="evidence" value="ECO:0007669"/>
    <property type="project" value="InterPro"/>
</dbReference>